<dbReference type="Proteomes" id="UP000008068">
    <property type="component" value="Unassembled WGS sequence"/>
</dbReference>
<reference evidence="4" key="1">
    <citation type="submission" date="2011-07" db="EMBL/GenBank/DDBJ databases">
        <authorList>
            <consortium name="Caenorhabditis brenneri Sequencing and Analysis Consortium"/>
            <person name="Wilson R.K."/>
        </authorList>
    </citation>
    <scope>NUCLEOTIDE SEQUENCE [LARGE SCALE GENOMIC DNA]</scope>
    <source>
        <strain evidence="4">PB2801</strain>
    </source>
</reference>
<protein>
    <submittedName>
        <fullName evidence="3">Uncharacterized protein</fullName>
    </submittedName>
</protein>
<evidence type="ECO:0000256" key="1">
    <source>
        <dbReference type="SAM" id="Phobius"/>
    </source>
</evidence>
<feature type="signal peptide" evidence="2">
    <location>
        <begin position="1"/>
        <end position="19"/>
    </location>
</feature>
<gene>
    <name evidence="3" type="ORF">CAEBREN_02588</name>
</gene>
<organism evidence="4">
    <name type="scientific">Caenorhabditis brenneri</name>
    <name type="common">Nematode worm</name>
    <dbReference type="NCBI Taxonomy" id="135651"/>
    <lineage>
        <taxon>Eukaryota</taxon>
        <taxon>Metazoa</taxon>
        <taxon>Ecdysozoa</taxon>
        <taxon>Nematoda</taxon>
        <taxon>Chromadorea</taxon>
        <taxon>Rhabditida</taxon>
        <taxon>Rhabditina</taxon>
        <taxon>Rhabditomorpha</taxon>
        <taxon>Rhabditoidea</taxon>
        <taxon>Rhabditidae</taxon>
        <taxon>Peloderinae</taxon>
        <taxon>Caenorhabditis</taxon>
    </lineage>
</organism>
<keyword evidence="1" id="KW-0812">Transmembrane</keyword>
<keyword evidence="1" id="KW-1133">Transmembrane helix</keyword>
<accession>G0MG78</accession>
<feature type="transmembrane region" description="Helical" evidence="1">
    <location>
        <begin position="59"/>
        <end position="80"/>
    </location>
</feature>
<keyword evidence="2" id="KW-0732">Signal</keyword>
<evidence type="ECO:0000256" key="2">
    <source>
        <dbReference type="SAM" id="SignalP"/>
    </source>
</evidence>
<keyword evidence="4" id="KW-1185">Reference proteome</keyword>
<dbReference type="EMBL" id="GL379793">
    <property type="protein sequence ID" value="EGT56620.1"/>
    <property type="molecule type" value="Genomic_DNA"/>
</dbReference>
<feature type="chain" id="PRO_5003403448" evidence="2">
    <location>
        <begin position="20"/>
        <end position="130"/>
    </location>
</feature>
<dbReference type="AlphaFoldDB" id="G0MG78"/>
<sequence>MFAMTIVTIFISCVSFSLFRTPNNRVKYQSVILLCLMAGVRLDAHTTSERIRFWMKIEAVLSVMNVVISEILIFYFMQIIDDDDPTWSALQFNFMIPLVHLLFLGCAMKYLEIQETKILMSVVYNPSPIG</sequence>
<dbReference type="HOGENOM" id="CLU_1939976_0_0_1"/>
<keyword evidence="1" id="KW-0472">Membrane</keyword>
<evidence type="ECO:0000313" key="4">
    <source>
        <dbReference type="Proteomes" id="UP000008068"/>
    </source>
</evidence>
<name>G0MG78_CAEBE</name>
<dbReference type="InParanoid" id="G0MG78"/>
<evidence type="ECO:0000313" key="3">
    <source>
        <dbReference type="EMBL" id="EGT56620.1"/>
    </source>
</evidence>
<feature type="transmembrane region" description="Helical" evidence="1">
    <location>
        <begin position="92"/>
        <end position="111"/>
    </location>
</feature>
<proteinExistence type="predicted"/>